<protein>
    <submittedName>
        <fullName evidence="1">Uncharacterized protein</fullName>
    </submittedName>
</protein>
<organism evidence="1 2">
    <name type="scientific">Helicobacter bilis</name>
    <dbReference type="NCBI Taxonomy" id="37372"/>
    <lineage>
        <taxon>Bacteria</taxon>
        <taxon>Pseudomonadati</taxon>
        <taxon>Campylobacterota</taxon>
        <taxon>Epsilonproteobacteria</taxon>
        <taxon>Campylobacterales</taxon>
        <taxon>Helicobacteraceae</taxon>
        <taxon>Helicobacter</taxon>
    </lineage>
</organism>
<dbReference type="Proteomes" id="UP000029870">
    <property type="component" value="Unassembled WGS sequence"/>
</dbReference>
<dbReference type="AlphaFoldDB" id="A0A6D2C9K5"/>
<dbReference type="InterPro" id="IPR027417">
    <property type="entry name" value="P-loop_NTPase"/>
</dbReference>
<gene>
    <name evidence="1" type="ORF">LS77_007560</name>
</gene>
<sequence length="144" mass="16677">MRDKIIEMIVEIRKINGVITMGLQNLDFLDEISNANTFIENMSNYIIFPTKDEKTLEQLYTKLSLSGSEINFLSQASKNKRQVLFKQKEIGSAILDVNLSSLGKDYLRVFSSSSDDVNELLELKKQYPSEWRDRYLKGLKPNLY</sequence>
<reference evidence="1 2" key="1">
    <citation type="journal article" date="2014" name="Genome Announc.">
        <title>Draft genome sequences of eight enterohepatic helicobacter species isolated from both laboratory and wild rodents.</title>
        <authorList>
            <person name="Sheh A."/>
            <person name="Shen Z."/>
            <person name="Fox J.G."/>
        </authorList>
    </citation>
    <scope>NUCLEOTIDE SEQUENCE [LARGE SCALE GENOMIC DNA]</scope>
    <source>
        <strain evidence="1 2">Missouri</strain>
    </source>
</reference>
<dbReference type="GeneID" id="60657739"/>
<dbReference type="Gene3D" id="3.40.50.300">
    <property type="entry name" value="P-loop containing nucleotide triphosphate hydrolases"/>
    <property type="match status" value="1"/>
</dbReference>
<accession>A0A6D2C9K5</accession>
<dbReference type="SUPFAM" id="SSF52540">
    <property type="entry name" value="P-loop containing nucleoside triphosphate hydrolases"/>
    <property type="match status" value="1"/>
</dbReference>
<evidence type="ECO:0000313" key="2">
    <source>
        <dbReference type="Proteomes" id="UP000029870"/>
    </source>
</evidence>
<dbReference type="EMBL" id="JRPH02000022">
    <property type="protein sequence ID" value="TLE04002.1"/>
    <property type="molecule type" value="Genomic_DNA"/>
</dbReference>
<evidence type="ECO:0000313" key="1">
    <source>
        <dbReference type="EMBL" id="TLE04002.1"/>
    </source>
</evidence>
<comment type="caution">
    <text evidence="1">The sequence shown here is derived from an EMBL/GenBank/DDBJ whole genome shotgun (WGS) entry which is preliminary data.</text>
</comment>
<dbReference type="RefSeq" id="WP_004089462.1">
    <property type="nucleotide sequence ID" value="NZ_JAERIZ010000038.1"/>
</dbReference>
<proteinExistence type="predicted"/>
<name>A0A6D2C9K5_9HELI</name>